<evidence type="ECO:0000313" key="2">
    <source>
        <dbReference type="EMBL" id="GFR68196.1"/>
    </source>
</evidence>
<name>A0AAV4F6Z8_9GAST</name>
<evidence type="ECO:0000313" key="3">
    <source>
        <dbReference type="Proteomes" id="UP000762676"/>
    </source>
</evidence>
<evidence type="ECO:0000259" key="1">
    <source>
        <dbReference type="Pfam" id="PF20049"/>
    </source>
</evidence>
<keyword evidence="3" id="KW-1185">Reference proteome</keyword>
<proteinExistence type="predicted"/>
<dbReference type="InterPro" id="IPR045609">
    <property type="entry name" value="DUF6451"/>
</dbReference>
<feature type="domain" description="DUF6451" evidence="1">
    <location>
        <begin position="114"/>
        <end position="142"/>
    </location>
</feature>
<organism evidence="2 3">
    <name type="scientific">Elysia marginata</name>
    <dbReference type="NCBI Taxonomy" id="1093978"/>
    <lineage>
        <taxon>Eukaryota</taxon>
        <taxon>Metazoa</taxon>
        <taxon>Spiralia</taxon>
        <taxon>Lophotrochozoa</taxon>
        <taxon>Mollusca</taxon>
        <taxon>Gastropoda</taxon>
        <taxon>Heterobranchia</taxon>
        <taxon>Euthyneura</taxon>
        <taxon>Panpulmonata</taxon>
        <taxon>Sacoglossa</taxon>
        <taxon>Placobranchoidea</taxon>
        <taxon>Plakobranchidae</taxon>
        <taxon>Elysia</taxon>
    </lineage>
</organism>
<sequence length="199" mass="23137">MDIFNRFYALKTIGDVEDIDNNWNKIKGVWKGSCKEVLGLRGKQNKEWITNKTTMRIKERKKAKAGLNTITVEGEKLEDVDSFTDLESTINKDGGVEEDVNKRIQETRQASSGLKKIWSSKIIEERTKSKISNSNVKAVLFYGTDTWRTNKTTLQRLQSLSDRCMRRIISIHWPEIISNTGLWERAQQQPMKGEMRRRK</sequence>
<dbReference type="AlphaFoldDB" id="A0AAV4F6Z8"/>
<reference evidence="2 3" key="1">
    <citation type="journal article" date="2021" name="Elife">
        <title>Chloroplast acquisition without the gene transfer in kleptoplastic sea slugs, Plakobranchus ocellatus.</title>
        <authorList>
            <person name="Maeda T."/>
            <person name="Takahashi S."/>
            <person name="Yoshida T."/>
            <person name="Shimamura S."/>
            <person name="Takaki Y."/>
            <person name="Nagai Y."/>
            <person name="Toyoda A."/>
            <person name="Suzuki Y."/>
            <person name="Arimoto A."/>
            <person name="Ishii H."/>
            <person name="Satoh N."/>
            <person name="Nishiyama T."/>
            <person name="Hasebe M."/>
            <person name="Maruyama T."/>
            <person name="Minagawa J."/>
            <person name="Obokata J."/>
            <person name="Shigenobu S."/>
        </authorList>
    </citation>
    <scope>NUCLEOTIDE SEQUENCE [LARGE SCALE GENOMIC DNA]</scope>
</reference>
<dbReference type="Proteomes" id="UP000762676">
    <property type="component" value="Unassembled WGS sequence"/>
</dbReference>
<gene>
    <name evidence="2" type="ORF">ElyMa_005602400</name>
</gene>
<accession>A0AAV4F6Z8</accession>
<protein>
    <recommendedName>
        <fullName evidence="1">DUF6451 domain-containing protein</fullName>
    </recommendedName>
</protein>
<comment type="caution">
    <text evidence="2">The sequence shown here is derived from an EMBL/GenBank/DDBJ whole genome shotgun (WGS) entry which is preliminary data.</text>
</comment>
<dbReference type="EMBL" id="BMAT01011183">
    <property type="protein sequence ID" value="GFR68196.1"/>
    <property type="molecule type" value="Genomic_DNA"/>
</dbReference>
<dbReference type="PANTHER" id="PTHR47027">
    <property type="entry name" value="REVERSE TRANSCRIPTASE DOMAIN-CONTAINING PROTEIN"/>
    <property type="match status" value="1"/>
</dbReference>
<dbReference type="PANTHER" id="PTHR47027:SF25">
    <property type="entry name" value="REVERSE TRANSCRIPTASE DOMAIN-CONTAINING PROTEIN"/>
    <property type="match status" value="1"/>
</dbReference>
<dbReference type="Pfam" id="PF20049">
    <property type="entry name" value="DUF6451"/>
    <property type="match status" value="1"/>
</dbReference>